<keyword evidence="4 10" id="KW-0732">Signal</keyword>
<keyword evidence="3" id="KW-0964">Secreted</keyword>
<evidence type="ECO:0000313" key="13">
    <source>
        <dbReference type="Proteomes" id="UP000176087"/>
    </source>
</evidence>
<feature type="domain" description="Chaplin" evidence="11">
    <location>
        <begin position="93"/>
        <end position="133"/>
    </location>
</feature>
<evidence type="ECO:0000259" key="11">
    <source>
        <dbReference type="PROSITE" id="PS51884"/>
    </source>
</evidence>
<dbReference type="OrthoDB" id="3544424at2"/>
<accession>A0A1E7JUM6</accession>
<feature type="region of interest" description="Disordered" evidence="8">
    <location>
        <begin position="73"/>
        <end position="102"/>
    </location>
</feature>
<evidence type="ECO:0000256" key="4">
    <source>
        <dbReference type="ARBA" id="ARBA00022729"/>
    </source>
</evidence>
<evidence type="ECO:0000256" key="7">
    <source>
        <dbReference type="PROSITE-ProRule" id="PRU01232"/>
    </source>
</evidence>
<dbReference type="Proteomes" id="UP000176087">
    <property type="component" value="Unassembled WGS sequence"/>
</dbReference>
<evidence type="ECO:0000256" key="5">
    <source>
        <dbReference type="ARBA" id="ARBA00022889"/>
    </source>
</evidence>
<dbReference type="GO" id="GO:0007155">
    <property type="term" value="P:cell adhesion"/>
    <property type="evidence" value="ECO:0007669"/>
    <property type="project" value="UniProtKB-KW"/>
</dbReference>
<dbReference type="EMBL" id="LJGT01000036">
    <property type="protein sequence ID" value="OEU93655.1"/>
    <property type="molecule type" value="Genomic_DNA"/>
</dbReference>
<dbReference type="Pfam" id="PF03777">
    <property type="entry name" value="ChpA-C"/>
    <property type="match status" value="2"/>
</dbReference>
<sequence>MRQVTRKGLITVAAAGGVLATFSGGTAFADSATQGVAGNGSGVLAGNNVQAPISVPVNVCGNTVSVLGSLNSASGGSCGDSGSTRTSGTAGDSGGIGSGNNVQAPVDVPVNVCGNGISALGNSNSASGDCGGDSDVTPPTDEEPENPGPEDPGPEDPGPDNPGPDDPGPENPGGPDNPGGGNDVTPTSDVRTASEPITGELAHTGAGEMIGIGAPLSAGLMIGGFVLYRRASRLARR</sequence>
<feature type="transmembrane region" description="Helical" evidence="9">
    <location>
        <begin position="209"/>
        <end position="228"/>
    </location>
</feature>
<keyword evidence="9" id="KW-0472">Membrane</keyword>
<feature type="compositionally biased region" description="Pro residues" evidence="8">
    <location>
        <begin position="159"/>
        <end position="172"/>
    </location>
</feature>
<organism evidence="12 13">
    <name type="scientific">Streptomyces abyssalis</name>
    <dbReference type="NCBI Taxonomy" id="933944"/>
    <lineage>
        <taxon>Bacteria</taxon>
        <taxon>Bacillati</taxon>
        <taxon>Actinomycetota</taxon>
        <taxon>Actinomycetes</taxon>
        <taxon>Kitasatosporales</taxon>
        <taxon>Streptomycetaceae</taxon>
        <taxon>Streptomyces</taxon>
    </lineage>
</organism>
<feature type="compositionally biased region" description="Low complexity" evidence="8">
    <location>
        <begin position="73"/>
        <end position="90"/>
    </location>
</feature>
<evidence type="ECO:0000256" key="1">
    <source>
        <dbReference type="ARBA" id="ARBA00004191"/>
    </source>
</evidence>
<dbReference type="RefSeq" id="WP_070012431.1">
    <property type="nucleotide sequence ID" value="NZ_LJGS01000042.1"/>
</dbReference>
<evidence type="ECO:0000256" key="10">
    <source>
        <dbReference type="SAM" id="SignalP"/>
    </source>
</evidence>
<reference evidence="12 13" key="1">
    <citation type="journal article" date="2016" name="Front. Microbiol.">
        <title>Comparative Genomics Analysis of Streptomyces Species Reveals Their Adaptation to the Marine Environment and Their Diversity at the Genomic Level.</title>
        <authorList>
            <person name="Tian X."/>
            <person name="Zhang Z."/>
            <person name="Yang T."/>
            <person name="Chen M."/>
            <person name="Li J."/>
            <person name="Chen F."/>
            <person name="Yang J."/>
            <person name="Li W."/>
            <person name="Zhang B."/>
            <person name="Zhang Z."/>
            <person name="Wu J."/>
            <person name="Zhang C."/>
            <person name="Long L."/>
            <person name="Xiao J."/>
        </authorList>
    </citation>
    <scope>NUCLEOTIDE SEQUENCE [LARGE SCALE GENOMIC DNA]</scope>
    <source>
        <strain evidence="12 13">SCSIO 10390</strain>
    </source>
</reference>
<evidence type="ECO:0000256" key="2">
    <source>
        <dbReference type="ARBA" id="ARBA00022512"/>
    </source>
</evidence>
<keyword evidence="9" id="KW-0812">Transmembrane</keyword>
<keyword evidence="5" id="KW-0130">Cell adhesion</keyword>
<dbReference type="PATRIC" id="fig|933944.5.peg.2412"/>
<evidence type="ECO:0000256" key="8">
    <source>
        <dbReference type="SAM" id="MobiDB-lite"/>
    </source>
</evidence>
<dbReference type="STRING" id="933944.AN215_02410"/>
<keyword evidence="13" id="KW-1185">Reference proteome</keyword>
<feature type="domain" description="Chaplin" evidence="11">
    <location>
        <begin position="40"/>
        <end position="80"/>
    </location>
</feature>
<proteinExistence type="predicted"/>
<dbReference type="InterPro" id="IPR005528">
    <property type="entry name" value="ChpA-H"/>
</dbReference>
<evidence type="ECO:0000256" key="6">
    <source>
        <dbReference type="ARBA" id="ARBA00023087"/>
    </source>
</evidence>
<comment type="caution">
    <text evidence="12">The sequence shown here is derived from an EMBL/GenBank/DDBJ whole genome shotgun (WGS) entry which is preliminary data.</text>
</comment>
<dbReference type="PROSITE" id="PS51884">
    <property type="entry name" value="CHAPLIN"/>
    <property type="match status" value="2"/>
</dbReference>
<keyword evidence="9" id="KW-1133">Transmembrane helix</keyword>
<feature type="chain" id="PRO_5009195987" description="Chaplin domain-containing protein" evidence="10">
    <location>
        <begin position="30"/>
        <end position="237"/>
    </location>
</feature>
<protein>
    <recommendedName>
        <fullName evidence="11">Chaplin domain-containing protein</fullName>
    </recommendedName>
</protein>
<evidence type="ECO:0000313" key="12">
    <source>
        <dbReference type="EMBL" id="OEU93655.1"/>
    </source>
</evidence>
<gene>
    <name evidence="12" type="ORF">AN215_02410</name>
</gene>
<evidence type="ECO:0000256" key="9">
    <source>
        <dbReference type="SAM" id="Phobius"/>
    </source>
</evidence>
<feature type="signal peptide" evidence="10">
    <location>
        <begin position="1"/>
        <end position="29"/>
    </location>
</feature>
<feature type="region of interest" description="Disordered" evidence="8">
    <location>
        <begin position="121"/>
        <end position="191"/>
    </location>
</feature>
<evidence type="ECO:0000256" key="3">
    <source>
        <dbReference type="ARBA" id="ARBA00022525"/>
    </source>
</evidence>
<name>A0A1E7JUM6_9ACTN</name>
<comment type="subcellular location">
    <subcellularLocation>
        <location evidence="1">Secreted</location>
        <location evidence="1">Cell wall</location>
    </subcellularLocation>
</comment>
<keyword evidence="6 7" id="KW-0034">Amyloid</keyword>
<keyword evidence="2" id="KW-0134">Cell wall</keyword>
<dbReference type="AlphaFoldDB" id="A0A1E7JUM6"/>